<dbReference type="GO" id="GO:0006783">
    <property type="term" value="P:heme biosynthetic process"/>
    <property type="evidence" value="ECO:0007669"/>
    <property type="project" value="UniProtKB-UniRule"/>
</dbReference>
<reference evidence="11 12" key="1">
    <citation type="submission" date="2014-04" db="EMBL/GenBank/DDBJ databases">
        <title>Marinobacterium kochiensis sp. nov., isolated from sediment sample collected from Kochi backwaters in Kerala, India.</title>
        <authorList>
            <person name="Singh A."/>
            <person name="Pinnaka A.K."/>
        </authorList>
    </citation>
    <scope>NUCLEOTIDE SEQUENCE [LARGE SCALE GENOMIC DNA]</scope>
    <source>
        <strain evidence="11 12">AK27</strain>
    </source>
</reference>
<evidence type="ECO:0000256" key="1">
    <source>
        <dbReference type="ARBA" id="ARBA00007718"/>
    </source>
</evidence>
<evidence type="ECO:0000256" key="3">
    <source>
        <dbReference type="ARBA" id="ARBA00022723"/>
    </source>
</evidence>
<dbReference type="Proteomes" id="UP000028252">
    <property type="component" value="Unassembled WGS sequence"/>
</dbReference>
<dbReference type="AlphaFoldDB" id="A0A081FU66"/>
<dbReference type="Gene3D" id="3.40.50.1400">
    <property type="match status" value="2"/>
</dbReference>
<name>A0A081FU66_9GAMM</name>
<keyword evidence="4 9" id="KW-0408">Iron</keyword>
<dbReference type="eggNOG" id="COG0276">
    <property type="taxonomic scope" value="Bacteria"/>
</dbReference>
<dbReference type="PANTHER" id="PTHR11108">
    <property type="entry name" value="FERROCHELATASE"/>
    <property type="match status" value="1"/>
</dbReference>
<dbReference type="InterPro" id="IPR033644">
    <property type="entry name" value="Ferrochelatase_C"/>
</dbReference>
<dbReference type="GO" id="GO:0005737">
    <property type="term" value="C:cytoplasm"/>
    <property type="evidence" value="ECO:0007669"/>
    <property type="project" value="UniProtKB-SubCell"/>
</dbReference>
<dbReference type="CDD" id="cd00419">
    <property type="entry name" value="Ferrochelatase_C"/>
    <property type="match status" value="1"/>
</dbReference>
<keyword evidence="12" id="KW-1185">Reference proteome</keyword>
<dbReference type="GO" id="GO:0004325">
    <property type="term" value="F:ferrochelatase activity"/>
    <property type="evidence" value="ECO:0007669"/>
    <property type="project" value="UniProtKB-UniRule"/>
</dbReference>
<gene>
    <name evidence="9" type="primary">hemH</name>
    <name evidence="11" type="ORF">ADIMK_3732</name>
</gene>
<comment type="caution">
    <text evidence="11">The sequence shown here is derived from an EMBL/GenBank/DDBJ whole genome shotgun (WGS) entry which is preliminary data.</text>
</comment>
<keyword evidence="5 9" id="KW-0350">Heme biosynthesis</keyword>
<dbReference type="FunFam" id="3.40.50.1400:FF:000002">
    <property type="entry name" value="Ferrochelatase"/>
    <property type="match status" value="1"/>
</dbReference>
<comment type="pathway">
    <text evidence="9 10">Porphyrin-containing compound metabolism; protoheme biosynthesis; protoheme from protoporphyrin-IX: step 1/1.</text>
</comment>
<dbReference type="NCBIfam" id="TIGR00109">
    <property type="entry name" value="hemH"/>
    <property type="match status" value="1"/>
</dbReference>
<evidence type="ECO:0000256" key="4">
    <source>
        <dbReference type="ARBA" id="ARBA00023004"/>
    </source>
</evidence>
<feature type="binding site" evidence="9">
    <location>
        <position position="245"/>
    </location>
    <ligand>
        <name>Fe(2+)</name>
        <dbReference type="ChEBI" id="CHEBI:29033"/>
    </ligand>
</feature>
<evidence type="ECO:0000256" key="9">
    <source>
        <dbReference type="HAMAP-Rule" id="MF_00323"/>
    </source>
</evidence>
<dbReference type="InterPro" id="IPR033659">
    <property type="entry name" value="Ferrochelatase_N"/>
</dbReference>
<keyword evidence="3 9" id="KW-0479">Metal-binding</keyword>
<comment type="catalytic activity">
    <reaction evidence="8">
        <text>Fe-coproporphyrin III + 2 H(+) = coproporphyrin III + Fe(2+)</text>
        <dbReference type="Rhea" id="RHEA:49572"/>
        <dbReference type="ChEBI" id="CHEBI:15378"/>
        <dbReference type="ChEBI" id="CHEBI:29033"/>
        <dbReference type="ChEBI" id="CHEBI:68438"/>
        <dbReference type="ChEBI" id="CHEBI:131725"/>
        <dbReference type="EC" id="4.99.1.9"/>
    </reaction>
    <physiologicalReaction direction="right-to-left" evidence="8">
        <dbReference type="Rhea" id="RHEA:49574"/>
    </physiologicalReaction>
</comment>
<dbReference type="InterPro" id="IPR019772">
    <property type="entry name" value="Ferrochelatase_AS"/>
</dbReference>
<evidence type="ECO:0000313" key="11">
    <source>
        <dbReference type="EMBL" id="KEA62071.1"/>
    </source>
</evidence>
<evidence type="ECO:0000256" key="10">
    <source>
        <dbReference type="RuleBase" id="RU000607"/>
    </source>
</evidence>
<keyword evidence="2 9" id="KW-0963">Cytoplasm</keyword>
<keyword evidence="7 9" id="KW-0627">Porphyrin biosynthesis</keyword>
<evidence type="ECO:0000256" key="7">
    <source>
        <dbReference type="ARBA" id="ARBA00023244"/>
    </source>
</evidence>
<dbReference type="EMBL" id="JMQN01000057">
    <property type="protein sequence ID" value="KEA62071.1"/>
    <property type="molecule type" value="Genomic_DNA"/>
</dbReference>
<dbReference type="UniPathway" id="UPA00252">
    <property type="reaction ID" value="UER00325"/>
</dbReference>
<protein>
    <recommendedName>
        <fullName evidence="9 10">Ferrochelatase</fullName>
        <ecNumber evidence="9 10">4.98.1.1</ecNumber>
    </recommendedName>
    <alternativeName>
        <fullName evidence="9">Heme synthase</fullName>
    </alternativeName>
    <alternativeName>
        <fullName evidence="9">Protoheme ferro-lyase</fullName>
    </alternativeName>
</protein>
<keyword evidence="6 9" id="KW-0456">Lyase</keyword>
<evidence type="ECO:0000256" key="8">
    <source>
        <dbReference type="ARBA" id="ARBA00024536"/>
    </source>
</evidence>
<comment type="function">
    <text evidence="9 10">Catalyzes the ferrous insertion into protoporphyrin IX.</text>
</comment>
<organism evidence="11 12">
    <name type="scientific">Marinobacterium lacunae</name>
    <dbReference type="NCBI Taxonomy" id="1232683"/>
    <lineage>
        <taxon>Bacteria</taxon>
        <taxon>Pseudomonadati</taxon>
        <taxon>Pseudomonadota</taxon>
        <taxon>Gammaproteobacteria</taxon>
        <taxon>Oceanospirillales</taxon>
        <taxon>Oceanospirillaceae</taxon>
        <taxon>Marinobacterium</taxon>
    </lineage>
</organism>
<dbReference type="InterPro" id="IPR001015">
    <property type="entry name" value="Ferrochelatase"/>
</dbReference>
<comment type="subcellular location">
    <subcellularLocation>
        <location evidence="9 10">Cytoplasm</location>
    </subcellularLocation>
</comment>
<dbReference type="HAMAP" id="MF_00323">
    <property type="entry name" value="Ferrochelatase"/>
    <property type="match status" value="1"/>
</dbReference>
<dbReference type="PANTHER" id="PTHR11108:SF1">
    <property type="entry name" value="FERROCHELATASE, MITOCHONDRIAL"/>
    <property type="match status" value="1"/>
</dbReference>
<proteinExistence type="inferred from homology"/>
<dbReference type="STRING" id="1232683.ADIMK_3732"/>
<dbReference type="Pfam" id="PF00762">
    <property type="entry name" value="Ferrochelatase"/>
    <property type="match status" value="1"/>
</dbReference>
<dbReference type="SUPFAM" id="SSF53800">
    <property type="entry name" value="Chelatase"/>
    <property type="match status" value="1"/>
</dbReference>
<dbReference type="PROSITE" id="PS00534">
    <property type="entry name" value="FERROCHELATASE"/>
    <property type="match status" value="1"/>
</dbReference>
<comment type="similarity">
    <text evidence="1 9 10">Belongs to the ferrochelatase family.</text>
</comment>
<dbReference type="GO" id="GO:0046872">
    <property type="term" value="F:metal ion binding"/>
    <property type="evidence" value="ECO:0007669"/>
    <property type="project" value="UniProtKB-KW"/>
</dbReference>
<evidence type="ECO:0000256" key="2">
    <source>
        <dbReference type="ARBA" id="ARBA00022490"/>
    </source>
</evidence>
<accession>A0A081FU66</accession>
<comment type="catalytic activity">
    <reaction evidence="9 10">
        <text>heme b + 2 H(+) = protoporphyrin IX + Fe(2+)</text>
        <dbReference type="Rhea" id="RHEA:22584"/>
        <dbReference type="ChEBI" id="CHEBI:15378"/>
        <dbReference type="ChEBI" id="CHEBI:29033"/>
        <dbReference type="ChEBI" id="CHEBI:57306"/>
        <dbReference type="ChEBI" id="CHEBI:60344"/>
        <dbReference type="EC" id="4.98.1.1"/>
    </reaction>
</comment>
<dbReference type="EC" id="4.98.1.1" evidence="9 10"/>
<evidence type="ECO:0000256" key="6">
    <source>
        <dbReference type="ARBA" id="ARBA00023239"/>
    </source>
</evidence>
<dbReference type="CDD" id="cd03411">
    <property type="entry name" value="Ferrochelatase_N"/>
    <property type="match status" value="1"/>
</dbReference>
<feature type="binding site" evidence="9">
    <location>
        <position position="326"/>
    </location>
    <ligand>
        <name>Fe(2+)</name>
        <dbReference type="ChEBI" id="CHEBI:29033"/>
    </ligand>
</feature>
<evidence type="ECO:0000256" key="5">
    <source>
        <dbReference type="ARBA" id="ARBA00023133"/>
    </source>
</evidence>
<dbReference type="PATRIC" id="fig|1232683.4.peg.3673"/>
<evidence type="ECO:0000313" key="12">
    <source>
        <dbReference type="Proteomes" id="UP000028252"/>
    </source>
</evidence>
<sequence>MPVIVASGRGGGNLSTLCPLSLSVTRRLILIMKYRSVEGSDGGLVHRREDSIGVLLTNLGTPDAPTPSALRRYLKEFLWDPRVVEVPRPVWWLILNGIILNVRPRRSAQAYKKVWTDQGSPLMLYTKAQAQALSDRFSNESGMPVVVDFAMRYGNPSIESVIQKMQSRGVRRLLVLPLYPQYSAATTASTFDALAGDFTRRRWLPDLRFVSHYHDHPLYIEAMARSIEKYWETHGRPDRLLLSYHGVPERYLHSGDPYYCECRATSRLLANRLGVDEQFCQTTFQSRFGREEWLKPYTDETLKSLPASGVKSVHVYCPGFASDCLETIEEIGEENRGYFLDAGGESFGYIPALNDRPEHIDALEALIREQMSDWLRVERPDASARATRASSAGAPG</sequence>